<feature type="domain" description="HDOD" evidence="1">
    <location>
        <begin position="32"/>
        <end position="224"/>
    </location>
</feature>
<evidence type="ECO:0000313" key="3">
    <source>
        <dbReference type="Proteomes" id="UP000288178"/>
    </source>
</evidence>
<dbReference type="InterPro" id="IPR013976">
    <property type="entry name" value="HDOD"/>
</dbReference>
<comment type="caution">
    <text evidence="2">The sequence shown here is derived from an EMBL/GenBank/DDBJ whole genome shotgun (WGS) entry which is preliminary data.</text>
</comment>
<dbReference type="PROSITE" id="PS51833">
    <property type="entry name" value="HDOD"/>
    <property type="match status" value="1"/>
</dbReference>
<gene>
    <name evidence="2" type="ORF">ENE75_18795</name>
</gene>
<proteinExistence type="predicted"/>
<dbReference type="Proteomes" id="UP000288178">
    <property type="component" value="Unassembled WGS sequence"/>
</dbReference>
<name>A0A3S2TL08_9BURK</name>
<dbReference type="RefSeq" id="WP_128199865.1">
    <property type="nucleotide sequence ID" value="NZ_SACT01000007.1"/>
</dbReference>
<accession>A0A3S2TL08</accession>
<dbReference type="EMBL" id="SACT01000007">
    <property type="protein sequence ID" value="RVT49693.1"/>
    <property type="molecule type" value="Genomic_DNA"/>
</dbReference>
<dbReference type="PANTHER" id="PTHR33525">
    <property type="match status" value="1"/>
</dbReference>
<sequence>MTAVLTPARRADDITRELDHARTRGPLQQIVIPPCPELLTRLQQVLAAAEPDLGEVARIAAADVAMSATLIRAASGAAFAGFAPAQTVGQAMTRLGLEQTAAVMTGFLTRKAIPADSRHLQRFWERSTLRAVALDHLARQLPGLSPDVAYTFGLFAHVGQPVMLQSLRGYGSTIVEGLARRDRTFVQTENANHRTDHAVVGALVARVWRLAPTVVAAIRLHHDMDLLGAAGVEPEVKTLVAAGVVAEHLMRRLEGLDPDADWIGHAEPMLDWLHVGRDDVDTWEESLEPRLDDAVRP</sequence>
<evidence type="ECO:0000313" key="2">
    <source>
        <dbReference type="EMBL" id="RVT49693.1"/>
    </source>
</evidence>
<organism evidence="2 3">
    <name type="scientific">Rubrivivax albus</name>
    <dbReference type="NCBI Taxonomy" id="2499835"/>
    <lineage>
        <taxon>Bacteria</taxon>
        <taxon>Pseudomonadati</taxon>
        <taxon>Pseudomonadota</taxon>
        <taxon>Betaproteobacteria</taxon>
        <taxon>Burkholderiales</taxon>
        <taxon>Sphaerotilaceae</taxon>
        <taxon>Rubrivivax</taxon>
    </lineage>
</organism>
<dbReference type="SUPFAM" id="SSF109604">
    <property type="entry name" value="HD-domain/PDEase-like"/>
    <property type="match status" value="1"/>
</dbReference>
<evidence type="ECO:0000259" key="1">
    <source>
        <dbReference type="PROSITE" id="PS51833"/>
    </source>
</evidence>
<dbReference type="PANTHER" id="PTHR33525:SF6">
    <property type="entry name" value="HDOD DOMAIN-CONTAINING PROTEIN"/>
    <property type="match status" value="1"/>
</dbReference>
<protein>
    <submittedName>
        <fullName evidence="2">HDOD domain-containing protein</fullName>
    </submittedName>
</protein>
<dbReference type="AlphaFoldDB" id="A0A3S2TL08"/>
<dbReference type="InterPro" id="IPR052340">
    <property type="entry name" value="RNase_Y/CdgJ"/>
</dbReference>
<keyword evidence="3" id="KW-1185">Reference proteome</keyword>
<dbReference type="Gene3D" id="1.10.3210.10">
    <property type="entry name" value="Hypothetical protein af1432"/>
    <property type="match status" value="1"/>
</dbReference>
<reference evidence="2 3" key="1">
    <citation type="submission" date="2019-01" db="EMBL/GenBank/DDBJ databases">
        <authorList>
            <person name="Chen W.-M."/>
        </authorList>
    </citation>
    <scope>NUCLEOTIDE SEQUENCE [LARGE SCALE GENOMIC DNA]</scope>
    <source>
        <strain evidence="2 3">ICH-3</strain>
    </source>
</reference>
<dbReference type="Pfam" id="PF08668">
    <property type="entry name" value="HDOD"/>
    <property type="match status" value="1"/>
</dbReference>
<dbReference type="OrthoDB" id="9784953at2"/>